<keyword evidence="1" id="KW-0812">Transmembrane</keyword>
<feature type="transmembrane region" description="Helical" evidence="1">
    <location>
        <begin position="105"/>
        <end position="131"/>
    </location>
</feature>
<feature type="transmembrane region" description="Helical" evidence="1">
    <location>
        <begin position="76"/>
        <end position="93"/>
    </location>
</feature>
<name>A0A1V5SFQ6_9BACT</name>
<keyword evidence="1" id="KW-1133">Transmembrane helix</keyword>
<dbReference type="EMBL" id="MWBO01000006">
    <property type="protein sequence ID" value="OQA53317.1"/>
    <property type="molecule type" value="Genomic_DNA"/>
</dbReference>
<keyword evidence="1" id="KW-0472">Membrane</keyword>
<gene>
    <name evidence="2" type="ORF">BWY43_00088</name>
</gene>
<proteinExistence type="predicted"/>
<sequence>MSLKNRNRTGDYIIEILVNIILISIFSRLVQWFSFISDSFFAVLPLFYISFSITIMVNIILIIIPEIRIRHILKTLTSVVSLIVLISLYYIFPFDFTAYSGNWEIIARIIILLAVFGTSIATVVELIATIFSKNKRGSEV</sequence>
<comment type="caution">
    <text evidence="2">The sequence shown here is derived from an EMBL/GenBank/DDBJ whole genome shotgun (WGS) entry which is preliminary data.</text>
</comment>
<evidence type="ECO:0000313" key="2">
    <source>
        <dbReference type="EMBL" id="OQA53317.1"/>
    </source>
</evidence>
<accession>A0A1V5SFQ6</accession>
<feature type="transmembrane region" description="Helical" evidence="1">
    <location>
        <begin position="40"/>
        <end position="64"/>
    </location>
</feature>
<organism evidence="2">
    <name type="scientific">candidate division WS2 bacterium ADurb.Bin280</name>
    <dbReference type="NCBI Taxonomy" id="1852829"/>
    <lineage>
        <taxon>Bacteria</taxon>
        <taxon>candidate division WS2</taxon>
    </lineage>
</organism>
<dbReference type="AlphaFoldDB" id="A0A1V5SFQ6"/>
<feature type="transmembrane region" description="Helical" evidence="1">
    <location>
        <begin position="12"/>
        <end position="34"/>
    </location>
</feature>
<evidence type="ECO:0000256" key="1">
    <source>
        <dbReference type="SAM" id="Phobius"/>
    </source>
</evidence>
<reference evidence="2" key="1">
    <citation type="submission" date="2017-02" db="EMBL/GenBank/DDBJ databases">
        <title>Delving into the versatile metabolic prowess of the omnipresent phylum Bacteroidetes.</title>
        <authorList>
            <person name="Nobu M.K."/>
            <person name="Mei R."/>
            <person name="Narihiro T."/>
            <person name="Kuroda K."/>
            <person name="Liu W.-T."/>
        </authorList>
    </citation>
    <scope>NUCLEOTIDE SEQUENCE</scope>
    <source>
        <strain evidence="2">ADurb.Bin280</strain>
    </source>
</reference>
<dbReference type="Proteomes" id="UP000485367">
    <property type="component" value="Unassembled WGS sequence"/>
</dbReference>
<protein>
    <submittedName>
        <fullName evidence="2">Uncharacterized protein</fullName>
    </submittedName>
</protein>